<name>A0A7S1A5C9_NOCSC</name>
<evidence type="ECO:0000259" key="3">
    <source>
        <dbReference type="PROSITE" id="PS50222"/>
    </source>
</evidence>
<protein>
    <recommendedName>
        <fullName evidence="3">EF-hand domain-containing protein</fullName>
    </recommendedName>
</protein>
<feature type="compositionally biased region" description="Polar residues" evidence="2">
    <location>
        <begin position="144"/>
        <end position="158"/>
    </location>
</feature>
<dbReference type="InterPro" id="IPR002048">
    <property type="entry name" value="EF_hand_dom"/>
</dbReference>
<dbReference type="AlphaFoldDB" id="A0A7S1A5C9"/>
<dbReference type="InterPro" id="IPR036534">
    <property type="entry name" value="GAR_dom_sf"/>
</dbReference>
<feature type="domain" description="EF-hand" evidence="3">
    <location>
        <begin position="241"/>
        <end position="267"/>
    </location>
</feature>
<dbReference type="GO" id="GO:0005509">
    <property type="term" value="F:calcium ion binding"/>
    <property type="evidence" value="ECO:0007669"/>
    <property type="project" value="InterPro"/>
</dbReference>
<dbReference type="GO" id="GO:0008017">
    <property type="term" value="F:microtubule binding"/>
    <property type="evidence" value="ECO:0007669"/>
    <property type="project" value="InterPro"/>
</dbReference>
<accession>A0A7S1A5C9</accession>
<sequence length="413" mass="44621">MHQAVQAQTMQAPMQAQPYHGMQGVHVQGVQTMQPGGVHTTVPPKRQSPGGGAPTPTRPGVQVASHAAPAVMSPAAGSAVTPGGSLPPGHQGVCGANISQIPSAITMPRSSTTSVPVRSRASSYEPPSPKPSAFSYQDDHGPNHSVSQASHANNGGTSATELEKALSAKTVELDAIMEDKEQQIKELQGKLKAAHAAKIVMSLVDSAGTTHGRITKTMLQTHLIGTPFEDFMQWILSNKQFSSHDRDHSGTLEKVELLHAFEEFYRHPLQTLVQRTVDSRYTPRGRNVGSANVSGITTMTGHGLTTIGRRSVESDGAYKPAKMYKAVDKGDEIDLRLEDFYNMTNSAIPFKRVNRGFYKFGETTVELKIVNNKLMAQTEDGWNRGKFGPIEKFITCFETLEREKAGIPIDAAT</sequence>
<dbReference type="SUPFAM" id="SSF143575">
    <property type="entry name" value="GAS2 domain-like"/>
    <property type="match status" value="1"/>
</dbReference>
<feature type="coiled-coil region" evidence="1">
    <location>
        <begin position="170"/>
        <end position="197"/>
    </location>
</feature>
<evidence type="ECO:0000256" key="2">
    <source>
        <dbReference type="SAM" id="MobiDB-lite"/>
    </source>
</evidence>
<feature type="compositionally biased region" description="Low complexity" evidence="2">
    <location>
        <begin position="108"/>
        <end position="123"/>
    </location>
</feature>
<keyword evidence="1" id="KW-0175">Coiled coil</keyword>
<dbReference type="PROSITE" id="PS00018">
    <property type="entry name" value="EF_HAND_1"/>
    <property type="match status" value="1"/>
</dbReference>
<gene>
    <name evidence="4" type="ORF">NSCI0253_LOCUS17636</name>
</gene>
<dbReference type="PROSITE" id="PS50222">
    <property type="entry name" value="EF_HAND_2"/>
    <property type="match status" value="1"/>
</dbReference>
<reference evidence="4" key="1">
    <citation type="submission" date="2021-01" db="EMBL/GenBank/DDBJ databases">
        <authorList>
            <person name="Corre E."/>
            <person name="Pelletier E."/>
            <person name="Niang G."/>
            <person name="Scheremetjew M."/>
            <person name="Finn R."/>
            <person name="Kale V."/>
            <person name="Holt S."/>
            <person name="Cochrane G."/>
            <person name="Meng A."/>
            <person name="Brown T."/>
            <person name="Cohen L."/>
        </authorList>
    </citation>
    <scope>NUCLEOTIDE SEQUENCE</scope>
</reference>
<feature type="region of interest" description="Disordered" evidence="2">
    <location>
        <begin position="34"/>
        <end position="158"/>
    </location>
</feature>
<evidence type="ECO:0000256" key="1">
    <source>
        <dbReference type="SAM" id="Coils"/>
    </source>
</evidence>
<dbReference type="EMBL" id="HBFQ01024907">
    <property type="protein sequence ID" value="CAD8843288.1"/>
    <property type="molecule type" value="Transcribed_RNA"/>
</dbReference>
<proteinExistence type="predicted"/>
<evidence type="ECO:0000313" key="4">
    <source>
        <dbReference type="EMBL" id="CAD8843288.1"/>
    </source>
</evidence>
<organism evidence="4">
    <name type="scientific">Noctiluca scintillans</name>
    <name type="common">Sea sparkle</name>
    <name type="synonym">Red tide dinoflagellate</name>
    <dbReference type="NCBI Taxonomy" id="2966"/>
    <lineage>
        <taxon>Eukaryota</taxon>
        <taxon>Sar</taxon>
        <taxon>Alveolata</taxon>
        <taxon>Dinophyceae</taxon>
        <taxon>Noctilucales</taxon>
        <taxon>Noctilucaceae</taxon>
        <taxon>Noctiluca</taxon>
    </lineage>
</organism>
<dbReference type="InterPro" id="IPR018247">
    <property type="entry name" value="EF_Hand_1_Ca_BS"/>
</dbReference>